<dbReference type="Pfam" id="PF00589">
    <property type="entry name" value="Phage_integrase"/>
    <property type="match status" value="1"/>
</dbReference>
<dbReference type="PANTHER" id="PTHR30629:SF2">
    <property type="entry name" value="PROPHAGE INTEGRASE INTS-RELATED"/>
    <property type="match status" value="1"/>
</dbReference>
<reference evidence="6 7" key="1">
    <citation type="submission" date="2019-03" db="EMBL/GenBank/DDBJ databases">
        <title>New insights into Acidothiobacillus thiooxidans sulfur metabolism through coupled gene expression, solution geochemistry, microscopy and spectroscopy analyses.</title>
        <authorList>
            <person name="Camacho D."/>
            <person name="Frazao R."/>
            <person name="Fouillen A."/>
            <person name="Nanci A."/>
            <person name="Lang B.F."/>
            <person name="Apte S.C."/>
            <person name="Baron C."/>
            <person name="Warren L.A."/>
        </authorList>
    </citation>
    <scope>NUCLEOTIDE SEQUENCE [LARGE SCALE GENOMIC DNA]</scope>
    <source>
        <strain evidence="6 7">ATCC 19377</strain>
    </source>
</reference>
<dbReference type="PANTHER" id="PTHR30629">
    <property type="entry name" value="PROPHAGE INTEGRASE"/>
    <property type="match status" value="1"/>
</dbReference>
<accession>A0A543Q7I9</accession>
<feature type="domain" description="Tyr recombinase" evidence="5">
    <location>
        <begin position="67"/>
        <end position="241"/>
    </location>
</feature>
<dbReference type="InterPro" id="IPR010998">
    <property type="entry name" value="Integrase_recombinase_N"/>
</dbReference>
<organism evidence="6 7">
    <name type="scientific">Acidithiobacillus thiooxidans ATCC 19377</name>
    <dbReference type="NCBI Taxonomy" id="637390"/>
    <lineage>
        <taxon>Bacteria</taxon>
        <taxon>Pseudomonadati</taxon>
        <taxon>Pseudomonadota</taxon>
        <taxon>Acidithiobacillia</taxon>
        <taxon>Acidithiobacillales</taxon>
        <taxon>Acidithiobacillaceae</taxon>
        <taxon>Acidithiobacillus</taxon>
    </lineage>
</organism>
<keyword evidence="4" id="KW-0233">DNA recombination</keyword>
<evidence type="ECO:0000256" key="4">
    <source>
        <dbReference type="ARBA" id="ARBA00023172"/>
    </source>
</evidence>
<comment type="similarity">
    <text evidence="1">Belongs to the 'phage' integrase family.</text>
</comment>
<dbReference type="Pfam" id="PF22022">
    <property type="entry name" value="Phage_int_M"/>
    <property type="match status" value="1"/>
</dbReference>
<keyword evidence="2" id="KW-0229">DNA integration</keyword>
<dbReference type="Proteomes" id="UP000315403">
    <property type="component" value="Unassembled WGS sequence"/>
</dbReference>
<dbReference type="InterPro" id="IPR053876">
    <property type="entry name" value="Phage_int_M"/>
</dbReference>
<dbReference type="InterPro" id="IPR050808">
    <property type="entry name" value="Phage_Integrase"/>
</dbReference>
<name>A0A543Q7I9_ACITH</name>
<dbReference type="EMBL" id="SZUV01000001">
    <property type="protein sequence ID" value="TQN52284.1"/>
    <property type="molecule type" value="Genomic_DNA"/>
</dbReference>
<evidence type="ECO:0000256" key="1">
    <source>
        <dbReference type="ARBA" id="ARBA00008857"/>
    </source>
</evidence>
<dbReference type="InterPro" id="IPR002104">
    <property type="entry name" value="Integrase_catalytic"/>
</dbReference>
<comment type="caution">
    <text evidence="6">The sequence shown here is derived from an EMBL/GenBank/DDBJ whole genome shotgun (WGS) entry which is preliminary data.</text>
</comment>
<dbReference type="PROSITE" id="PS51898">
    <property type="entry name" value="TYR_RECOMBINASE"/>
    <property type="match status" value="1"/>
</dbReference>
<evidence type="ECO:0000256" key="3">
    <source>
        <dbReference type="ARBA" id="ARBA00023125"/>
    </source>
</evidence>
<gene>
    <name evidence="6" type="primary">intA</name>
    <name evidence="6" type="ORF">DLNHIDIE_02172</name>
</gene>
<dbReference type="Gene3D" id="1.10.150.130">
    <property type="match status" value="1"/>
</dbReference>
<dbReference type="Gene3D" id="1.10.443.10">
    <property type="entry name" value="Intergrase catalytic core"/>
    <property type="match status" value="1"/>
</dbReference>
<dbReference type="AlphaFoldDB" id="A0A543Q7I9"/>
<dbReference type="GO" id="GO:0015074">
    <property type="term" value="P:DNA integration"/>
    <property type="evidence" value="ECO:0007669"/>
    <property type="project" value="UniProtKB-KW"/>
</dbReference>
<evidence type="ECO:0000313" key="7">
    <source>
        <dbReference type="Proteomes" id="UP000315403"/>
    </source>
</evidence>
<protein>
    <submittedName>
        <fullName evidence="6">Prophage integrase IntA</fullName>
    </submittedName>
</protein>
<evidence type="ECO:0000259" key="5">
    <source>
        <dbReference type="PROSITE" id="PS51898"/>
    </source>
</evidence>
<dbReference type="SUPFAM" id="SSF56349">
    <property type="entry name" value="DNA breaking-rejoining enzymes"/>
    <property type="match status" value="1"/>
</dbReference>
<dbReference type="InterPro" id="IPR011010">
    <property type="entry name" value="DNA_brk_join_enz"/>
</dbReference>
<proteinExistence type="inferred from homology"/>
<dbReference type="CDD" id="cd00801">
    <property type="entry name" value="INT_P4_C"/>
    <property type="match status" value="1"/>
</dbReference>
<dbReference type="GO" id="GO:0006310">
    <property type="term" value="P:DNA recombination"/>
    <property type="evidence" value="ECO:0007669"/>
    <property type="project" value="UniProtKB-KW"/>
</dbReference>
<evidence type="ECO:0000256" key="2">
    <source>
        <dbReference type="ARBA" id="ARBA00022908"/>
    </source>
</evidence>
<dbReference type="InterPro" id="IPR013762">
    <property type="entry name" value="Integrase-like_cat_sf"/>
</dbReference>
<dbReference type="GO" id="GO:0003677">
    <property type="term" value="F:DNA binding"/>
    <property type="evidence" value="ECO:0007669"/>
    <property type="project" value="UniProtKB-KW"/>
</dbReference>
<keyword evidence="3" id="KW-0238">DNA-binding</keyword>
<evidence type="ECO:0000313" key="6">
    <source>
        <dbReference type="EMBL" id="TQN52284.1"/>
    </source>
</evidence>
<sequence length="253" mass="28229">MTLADVKSILLPIWTTKTETASKVRQRIEAVLDYAAVHDWCDGTRNPARWKGILNKMLPEPDKVSKRQHHAASAYTDISRIMGALRDKSHISAYCLQFTILTAARSGESRGATREEFDLDTIIWTIPGMRMKAAKPHRVPLSDAAMAFLNQMQAWRMDNNPGIFPGARGGSLSDVAVNKVLHSVITDVTVHGFRSSFRDWGAEQTHFPAAVLDQALAHTNPNKIEAAYQRSDLFDLRRKLIQMWAEFATAAGS</sequence>